<dbReference type="GO" id="GO:0005783">
    <property type="term" value="C:endoplasmic reticulum"/>
    <property type="evidence" value="ECO:0007669"/>
    <property type="project" value="TreeGrafter"/>
</dbReference>
<name>A0A8C2NYN5_CAPHI</name>
<dbReference type="AlphaFoldDB" id="A0A8C2NYN5"/>
<reference evidence="3" key="2">
    <citation type="submission" date="2025-08" db="UniProtKB">
        <authorList>
            <consortium name="Ensembl"/>
        </authorList>
    </citation>
    <scope>IDENTIFICATION</scope>
</reference>
<keyword evidence="1" id="KW-0812">Transmembrane</keyword>
<evidence type="ECO:0000256" key="1">
    <source>
        <dbReference type="SAM" id="Phobius"/>
    </source>
</evidence>
<reference evidence="3" key="1">
    <citation type="submission" date="2019-03" db="EMBL/GenBank/DDBJ databases">
        <title>Genome sequencing and reference-guided assembly of Black Bengal Goat (Capra hircus).</title>
        <authorList>
            <person name="Siddiki A.Z."/>
            <person name="Baten A."/>
            <person name="Billah M."/>
            <person name="Alam M.A.U."/>
            <person name="Shawrob K.S.M."/>
            <person name="Saha S."/>
            <person name="Chowdhury M."/>
            <person name="Rahman A.H."/>
            <person name="Stear M."/>
            <person name="Miah G."/>
            <person name="Das G.B."/>
            <person name="Hossain M.M."/>
            <person name="Kumkum M."/>
            <person name="Islam M.S."/>
            <person name="Mollah A.M."/>
            <person name="Ahsan A."/>
            <person name="Tusar F."/>
            <person name="Khan M.K.I."/>
        </authorList>
    </citation>
    <scope>NUCLEOTIDE SEQUENCE [LARGE SCALE GENOMIC DNA]</scope>
</reference>
<dbReference type="GO" id="GO:0036149">
    <property type="term" value="P:phosphatidylinositol acyl-chain remodeling"/>
    <property type="evidence" value="ECO:0007669"/>
    <property type="project" value="TreeGrafter"/>
</dbReference>
<evidence type="ECO:0000313" key="3">
    <source>
        <dbReference type="Ensembl" id="ENSCHIP00010011814.1"/>
    </source>
</evidence>
<dbReference type="Ensembl" id="ENSCHIT00010016693.1">
    <property type="protein sequence ID" value="ENSCHIP00010011814.1"/>
    <property type="gene ID" value="ENSCHIG00010008740.1"/>
</dbReference>
<sequence length="211" mass="24371">MNCKKNTVSISSMLEIMVSWRGIYFILTLFWGSFFGSIFMMGPFLPLMFISPSWYRWINNRIVATWLTLPVALLETMLGVKVVITGDAFVPGERSVIIMNHRTRMDWMFLWNCLMRYSYLRLQKICLKASLKSVPGFGSNSCLTWNGEIRSTVSVFSPEQLQTMQNPHLRKVCSFRESLRRDSEEQVGLCRLLPISSFIGNGRMTRAILKT</sequence>
<dbReference type="Pfam" id="PF01553">
    <property type="entry name" value="Acyltransferase"/>
    <property type="match status" value="1"/>
</dbReference>
<feature type="domain" description="Phospholipid/glycerol acyltransferase" evidence="2">
    <location>
        <begin position="82"/>
        <end position="141"/>
    </location>
</feature>
<organism evidence="3">
    <name type="scientific">Capra hircus</name>
    <name type="common">Goat</name>
    <dbReference type="NCBI Taxonomy" id="9925"/>
    <lineage>
        <taxon>Eukaryota</taxon>
        <taxon>Metazoa</taxon>
        <taxon>Chordata</taxon>
        <taxon>Craniata</taxon>
        <taxon>Vertebrata</taxon>
        <taxon>Euteleostomi</taxon>
        <taxon>Mammalia</taxon>
        <taxon>Eutheria</taxon>
        <taxon>Laurasiatheria</taxon>
        <taxon>Artiodactyla</taxon>
        <taxon>Ruminantia</taxon>
        <taxon>Pecora</taxon>
        <taxon>Bovidae</taxon>
        <taxon>Caprinae</taxon>
        <taxon>Capra</taxon>
    </lineage>
</organism>
<proteinExistence type="predicted"/>
<feature type="transmembrane region" description="Helical" evidence="1">
    <location>
        <begin position="23"/>
        <end position="50"/>
    </location>
</feature>
<dbReference type="CDD" id="cd07990">
    <property type="entry name" value="LPLAT_LCLAT1-like"/>
    <property type="match status" value="1"/>
</dbReference>
<accession>A0A8C2NYN5</accession>
<keyword evidence="1" id="KW-0472">Membrane</keyword>
<feature type="transmembrane region" description="Helical" evidence="1">
    <location>
        <begin position="62"/>
        <end position="84"/>
    </location>
</feature>
<dbReference type="PANTHER" id="PTHR10983:SF16">
    <property type="entry name" value="LYSOCARDIOLIPIN ACYLTRANSFERASE 1"/>
    <property type="match status" value="1"/>
</dbReference>
<evidence type="ECO:0000259" key="2">
    <source>
        <dbReference type="Pfam" id="PF01553"/>
    </source>
</evidence>
<protein>
    <recommendedName>
        <fullName evidence="2">Phospholipid/glycerol acyltransferase domain-containing protein</fullName>
    </recommendedName>
</protein>
<dbReference type="InterPro" id="IPR002123">
    <property type="entry name" value="Plipid/glycerol_acylTrfase"/>
</dbReference>
<dbReference type="PANTHER" id="PTHR10983">
    <property type="entry name" value="1-ACYLGLYCEROL-3-PHOSPHATE ACYLTRANSFERASE-RELATED"/>
    <property type="match status" value="1"/>
</dbReference>
<dbReference type="SUPFAM" id="SSF69593">
    <property type="entry name" value="Glycerol-3-phosphate (1)-acyltransferase"/>
    <property type="match status" value="1"/>
</dbReference>
<dbReference type="GO" id="GO:0016746">
    <property type="term" value="F:acyltransferase activity"/>
    <property type="evidence" value="ECO:0007669"/>
    <property type="project" value="InterPro"/>
</dbReference>
<keyword evidence="1" id="KW-1133">Transmembrane helix</keyword>